<feature type="transmembrane region" description="Helical" evidence="1">
    <location>
        <begin position="88"/>
        <end position="106"/>
    </location>
</feature>
<reference evidence="3 4" key="1">
    <citation type="submission" date="2024-02" db="EMBL/GenBank/DDBJ databases">
        <title>A novel Wenzhouxiangellaceae bacterium, isolated from coastal sediments.</title>
        <authorList>
            <person name="Du Z.-J."/>
            <person name="Ye Y.-Q."/>
            <person name="Zhang X.-Y."/>
        </authorList>
    </citation>
    <scope>NUCLEOTIDE SEQUENCE [LARGE SCALE GENOMIC DNA]</scope>
    <source>
        <strain evidence="3 4">CH-27</strain>
    </source>
</reference>
<dbReference type="AlphaFoldDB" id="A0AAW9R6U4"/>
<keyword evidence="1" id="KW-0812">Transmembrane</keyword>
<keyword evidence="1" id="KW-0472">Membrane</keyword>
<sequence length="208" mass="22443">MTTESKEQLSSFMDGEIGHDSARFLVRRLSADGNLRDTWSRYHVIRDCLRQQDGEFVSQDLRERVHGALADEPVPAPASRRSRWVRSAVGTAIAASVALAAVLVVGPDRSLEPQPTMESASQQPAAEPFVSPNIGGPMRSTQPVNLSGTESQSDGEIDAYLLRHYQVTGGAGGRGFVSFVPVVVTRGAVEQTEPAKTGDNREADAVRQ</sequence>
<dbReference type="Gene3D" id="1.10.10.880">
    <property type="entry name" value="Anti sigma-E protein RseA, N-terminal domain"/>
    <property type="match status" value="1"/>
</dbReference>
<dbReference type="PANTHER" id="PTHR38104:SF1">
    <property type="entry name" value="ANTI-SIGMA-E FACTOR RSEA"/>
    <property type="match status" value="1"/>
</dbReference>
<evidence type="ECO:0000256" key="1">
    <source>
        <dbReference type="SAM" id="Phobius"/>
    </source>
</evidence>
<keyword evidence="1" id="KW-1133">Transmembrane helix</keyword>
<gene>
    <name evidence="3" type="ORF">V3330_03255</name>
</gene>
<dbReference type="CDD" id="cd16328">
    <property type="entry name" value="RseA_N"/>
    <property type="match status" value="1"/>
</dbReference>
<name>A0AAW9R6U4_9GAMM</name>
<keyword evidence="4" id="KW-1185">Reference proteome</keyword>
<dbReference type="Proteomes" id="UP001359886">
    <property type="component" value="Unassembled WGS sequence"/>
</dbReference>
<dbReference type="InterPro" id="IPR005572">
    <property type="entry name" value="Anti-sigma_E_RseA_N"/>
</dbReference>
<accession>A0AAW9R6U4</accession>
<proteinExistence type="predicted"/>
<comment type="caution">
    <text evidence="3">The sequence shown here is derived from an EMBL/GenBank/DDBJ whole genome shotgun (WGS) entry which is preliminary data.</text>
</comment>
<organism evidence="3 4">
    <name type="scientific">Elongatibacter sediminis</name>
    <dbReference type="NCBI Taxonomy" id="3119006"/>
    <lineage>
        <taxon>Bacteria</taxon>
        <taxon>Pseudomonadati</taxon>
        <taxon>Pseudomonadota</taxon>
        <taxon>Gammaproteobacteria</taxon>
        <taxon>Chromatiales</taxon>
        <taxon>Wenzhouxiangellaceae</taxon>
        <taxon>Elongatibacter</taxon>
    </lineage>
</organism>
<evidence type="ECO:0000313" key="3">
    <source>
        <dbReference type="EMBL" id="MEJ8566635.1"/>
    </source>
</evidence>
<evidence type="ECO:0000259" key="2">
    <source>
        <dbReference type="Pfam" id="PF03872"/>
    </source>
</evidence>
<dbReference type="PANTHER" id="PTHR38104">
    <property type="match status" value="1"/>
</dbReference>
<dbReference type="GO" id="GO:0016989">
    <property type="term" value="F:sigma factor antagonist activity"/>
    <property type="evidence" value="ECO:0007669"/>
    <property type="project" value="InterPro"/>
</dbReference>
<dbReference type="SUPFAM" id="SSF89069">
    <property type="entry name" value="N-terminal, cytoplasmic domain of anti-sigmaE factor RseA"/>
    <property type="match status" value="1"/>
</dbReference>
<feature type="domain" description="Anti sigma-E protein RseA N-terminal" evidence="2">
    <location>
        <begin position="6"/>
        <end position="76"/>
    </location>
</feature>
<dbReference type="Pfam" id="PF03872">
    <property type="entry name" value="RseA_N"/>
    <property type="match status" value="1"/>
</dbReference>
<dbReference type="EMBL" id="JAZHOG010000002">
    <property type="protein sequence ID" value="MEJ8566635.1"/>
    <property type="molecule type" value="Genomic_DNA"/>
</dbReference>
<evidence type="ECO:0000313" key="4">
    <source>
        <dbReference type="Proteomes" id="UP001359886"/>
    </source>
</evidence>
<protein>
    <submittedName>
        <fullName evidence="3">Sigma-E factor negative regulatory protein</fullName>
    </submittedName>
</protein>
<dbReference type="RefSeq" id="WP_354693958.1">
    <property type="nucleotide sequence ID" value="NZ_JAZHOG010000002.1"/>
</dbReference>
<dbReference type="InterPro" id="IPR052383">
    <property type="entry name" value="Anti-sigma-E_RseA-like"/>
</dbReference>
<dbReference type="InterPro" id="IPR036147">
    <property type="entry name" value="Anti-sigma_E_RseA_N_sf"/>
</dbReference>